<feature type="non-terminal residue" evidence="1">
    <location>
        <position position="53"/>
    </location>
</feature>
<keyword evidence="2" id="KW-1185">Reference proteome</keyword>
<dbReference type="Proteomes" id="UP000541444">
    <property type="component" value="Unassembled WGS sequence"/>
</dbReference>
<proteinExistence type="predicted"/>
<accession>A0A7J7LRJ9</accession>
<sequence>MTSYGKTNSFNIEDSTCSCRWRQTMGIPYEHGVRTLGLANLGSITRVFEYFRN</sequence>
<gene>
    <name evidence="1" type="ORF">GIB67_041471</name>
</gene>
<dbReference type="AlphaFoldDB" id="A0A7J7LRJ9"/>
<organism evidence="1 2">
    <name type="scientific">Kingdonia uniflora</name>
    <dbReference type="NCBI Taxonomy" id="39325"/>
    <lineage>
        <taxon>Eukaryota</taxon>
        <taxon>Viridiplantae</taxon>
        <taxon>Streptophyta</taxon>
        <taxon>Embryophyta</taxon>
        <taxon>Tracheophyta</taxon>
        <taxon>Spermatophyta</taxon>
        <taxon>Magnoliopsida</taxon>
        <taxon>Ranunculales</taxon>
        <taxon>Circaeasteraceae</taxon>
        <taxon>Kingdonia</taxon>
    </lineage>
</organism>
<evidence type="ECO:0000313" key="2">
    <source>
        <dbReference type="Proteomes" id="UP000541444"/>
    </source>
</evidence>
<dbReference type="EMBL" id="JACGCM010002082">
    <property type="protein sequence ID" value="KAF6145276.1"/>
    <property type="molecule type" value="Genomic_DNA"/>
</dbReference>
<evidence type="ECO:0000313" key="1">
    <source>
        <dbReference type="EMBL" id="KAF6145276.1"/>
    </source>
</evidence>
<reference evidence="1 2" key="1">
    <citation type="journal article" date="2020" name="IScience">
        <title>Genome Sequencing of the Endangered Kingdonia uniflora (Circaeasteraceae, Ranunculales) Reveals Potential Mechanisms of Evolutionary Specialization.</title>
        <authorList>
            <person name="Sun Y."/>
            <person name="Deng T."/>
            <person name="Zhang A."/>
            <person name="Moore M.J."/>
            <person name="Landis J.B."/>
            <person name="Lin N."/>
            <person name="Zhang H."/>
            <person name="Zhang X."/>
            <person name="Huang J."/>
            <person name="Zhang X."/>
            <person name="Sun H."/>
            <person name="Wang H."/>
        </authorList>
    </citation>
    <scope>NUCLEOTIDE SEQUENCE [LARGE SCALE GENOMIC DNA]</scope>
    <source>
        <strain evidence="1">TB1705</strain>
        <tissue evidence="1">Leaf</tissue>
    </source>
</reference>
<protein>
    <submittedName>
        <fullName evidence="1">Uncharacterized protein</fullName>
    </submittedName>
</protein>
<comment type="caution">
    <text evidence="1">The sequence shown here is derived from an EMBL/GenBank/DDBJ whole genome shotgun (WGS) entry which is preliminary data.</text>
</comment>
<name>A0A7J7LRJ9_9MAGN</name>